<evidence type="ECO:0000313" key="2">
    <source>
        <dbReference type="Proteomes" id="UP001286456"/>
    </source>
</evidence>
<reference evidence="1" key="2">
    <citation type="submission" date="2023-06" db="EMBL/GenBank/DDBJ databases">
        <authorList>
            <consortium name="Lawrence Berkeley National Laboratory"/>
            <person name="Haridas S."/>
            <person name="Hensen N."/>
            <person name="Bonometti L."/>
            <person name="Westerberg I."/>
            <person name="Brannstrom I.O."/>
            <person name="Guillou S."/>
            <person name="Cros-Aarteil S."/>
            <person name="Calhoun S."/>
            <person name="Kuo A."/>
            <person name="Mondo S."/>
            <person name="Pangilinan J."/>
            <person name="Riley R."/>
            <person name="Labutti K."/>
            <person name="Andreopoulos B."/>
            <person name="Lipzen A."/>
            <person name="Chen C."/>
            <person name="Yanf M."/>
            <person name="Daum C."/>
            <person name="Ng V."/>
            <person name="Clum A."/>
            <person name="Steindorff A."/>
            <person name="Ohm R."/>
            <person name="Martin F."/>
            <person name="Silar P."/>
            <person name="Natvig D."/>
            <person name="Lalanne C."/>
            <person name="Gautier V."/>
            <person name="Ament-Velasquez S.L."/>
            <person name="Kruys A."/>
            <person name="Hutchinson M.I."/>
            <person name="Powell A.J."/>
            <person name="Barry K."/>
            <person name="Miller A.N."/>
            <person name="Grigoriev I.V."/>
            <person name="Debuchy R."/>
            <person name="Gladieux P."/>
            <person name="Thoren M.H."/>
            <person name="Johannesson H."/>
        </authorList>
    </citation>
    <scope>NUCLEOTIDE SEQUENCE</scope>
    <source>
        <strain evidence="1">SMH4131-1</strain>
    </source>
</reference>
<sequence>MTPLAISMFSVAPSRGSGHGLEPYKPVAWNHHGHHSLPHQYITYETAWREYLGLTLELRSTWPAPFVVKCALARKSGIDSSQRGAGKWKPDSFLRCTFHEGETPRLLILVLLRRGLREFVVLTSILDETLSFRKIRRIHPLCDLCFVNGCV</sequence>
<accession>A0AAE0J341</accession>
<reference evidence="1" key="1">
    <citation type="journal article" date="2023" name="Mol. Phylogenet. Evol.">
        <title>Genome-scale phylogeny and comparative genomics of the fungal order Sordariales.</title>
        <authorList>
            <person name="Hensen N."/>
            <person name="Bonometti L."/>
            <person name="Westerberg I."/>
            <person name="Brannstrom I.O."/>
            <person name="Guillou S."/>
            <person name="Cros-Aarteil S."/>
            <person name="Calhoun S."/>
            <person name="Haridas S."/>
            <person name="Kuo A."/>
            <person name="Mondo S."/>
            <person name="Pangilinan J."/>
            <person name="Riley R."/>
            <person name="LaButti K."/>
            <person name="Andreopoulos B."/>
            <person name="Lipzen A."/>
            <person name="Chen C."/>
            <person name="Yan M."/>
            <person name="Daum C."/>
            <person name="Ng V."/>
            <person name="Clum A."/>
            <person name="Steindorff A."/>
            <person name="Ohm R.A."/>
            <person name="Martin F."/>
            <person name="Silar P."/>
            <person name="Natvig D.O."/>
            <person name="Lalanne C."/>
            <person name="Gautier V."/>
            <person name="Ament-Velasquez S.L."/>
            <person name="Kruys A."/>
            <person name="Hutchinson M.I."/>
            <person name="Powell A.J."/>
            <person name="Barry K."/>
            <person name="Miller A.N."/>
            <person name="Grigoriev I.V."/>
            <person name="Debuchy R."/>
            <person name="Gladieux P."/>
            <person name="Hiltunen Thoren M."/>
            <person name="Johannesson H."/>
        </authorList>
    </citation>
    <scope>NUCLEOTIDE SEQUENCE</scope>
    <source>
        <strain evidence="1">SMH4131-1</strain>
    </source>
</reference>
<dbReference type="AlphaFoldDB" id="A0AAE0J341"/>
<protein>
    <submittedName>
        <fullName evidence="1">Uncharacterized protein</fullName>
    </submittedName>
</protein>
<comment type="caution">
    <text evidence="1">The sequence shown here is derived from an EMBL/GenBank/DDBJ whole genome shotgun (WGS) entry which is preliminary data.</text>
</comment>
<keyword evidence="2" id="KW-1185">Reference proteome</keyword>
<dbReference type="EMBL" id="JAUEPO010000001">
    <property type="protein sequence ID" value="KAK3335979.1"/>
    <property type="molecule type" value="Genomic_DNA"/>
</dbReference>
<gene>
    <name evidence="1" type="ORF">B0T19DRAFT_24858</name>
</gene>
<dbReference type="Proteomes" id="UP001286456">
    <property type="component" value="Unassembled WGS sequence"/>
</dbReference>
<evidence type="ECO:0000313" key="1">
    <source>
        <dbReference type="EMBL" id="KAK3335979.1"/>
    </source>
</evidence>
<name>A0AAE0J341_9PEZI</name>
<proteinExistence type="predicted"/>
<organism evidence="1 2">
    <name type="scientific">Cercophora scortea</name>
    <dbReference type="NCBI Taxonomy" id="314031"/>
    <lineage>
        <taxon>Eukaryota</taxon>
        <taxon>Fungi</taxon>
        <taxon>Dikarya</taxon>
        <taxon>Ascomycota</taxon>
        <taxon>Pezizomycotina</taxon>
        <taxon>Sordariomycetes</taxon>
        <taxon>Sordariomycetidae</taxon>
        <taxon>Sordariales</taxon>
        <taxon>Lasiosphaeriaceae</taxon>
        <taxon>Cercophora</taxon>
    </lineage>
</organism>